<dbReference type="GO" id="GO:0000978">
    <property type="term" value="F:RNA polymerase II cis-regulatory region sequence-specific DNA binding"/>
    <property type="evidence" value="ECO:0007669"/>
    <property type="project" value="TreeGrafter"/>
</dbReference>
<comment type="subcellular location">
    <subcellularLocation>
        <location evidence="1">Nucleus</location>
    </subcellularLocation>
</comment>
<evidence type="ECO:0000256" key="2">
    <source>
        <dbReference type="ARBA" id="ARBA00022737"/>
    </source>
</evidence>
<keyword evidence="5" id="KW-0804">Transcription</keyword>
<evidence type="ECO:0000256" key="5">
    <source>
        <dbReference type="ARBA" id="ARBA00023163"/>
    </source>
</evidence>
<protein>
    <submittedName>
        <fullName evidence="10">Uncharacterized protein</fullName>
    </submittedName>
</protein>
<dbReference type="Proteomes" id="UP001443914">
    <property type="component" value="Unassembled WGS sequence"/>
</dbReference>
<dbReference type="PROSITE" id="PS51294">
    <property type="entry name" value="HTH_MYB"/>
    <property type="match status" value="2"/>
</dbReference>
<comment type="caution">
    <text evidence="10">The sequence shown here is derived from an EMBL/GenBank/DDBJ whole genome shotgun (WGS) entry which is preliminary data.</text>
</comment>
<evidence type="ECO:0000313" key="11">
    <source>
        <dbReference type="Proteomes" id="UP001443914"/>
    </source>
</evidence>
<feature type="domain" description="HTH myb-type" evidence="9">
    <location>
        <begin position="23"/>
        <end position="78"/>
    </location>
</feature>
<accession>A0AAW1N6P2</accession>
<gene>
    <name evidence="10" type="ORF">RND81_01G089600</name>
</gene>
<organism evidence="10 11">
    <name type="scientific">Saponaria officinalis</name>
    <name type="common">Common soapwort</name>
    <name type="synonym">Lychnis saponaria</name>
    <dbReference type="NCBI Taxonomy" id="3572"/>
    <lineage>
        <taxon>Eukaryota</taxon>
        <taxon>Viridiplantae</taxon>
        <taxon>Streptophyta</taxon>
        <taxon>Embryophyta</taxon>
        <taxon>Tracheophyta</taxon>
        <taxon>Spermatophyta</taxon>
        <taxon>Magnoliopsida</taxon>
        <taxon>eudicotyledons</taxon>
        <taxon>Gunneridae</taxon>
        <taxon>Pentapetalae</taxon>
        <taxon>Caryophyllales</taxon>
        <taxon>Caryophyllaceae</taxon>
        <taxon>Caryophylleae</taxon>
        <taxon>Saponaria</taxon>
    </lineage>
</organism>
<keyword evidence="4" id="KW-0238">DNA-binding</keyword>
<dbReference type="PROSITE" id="PS50090">
    <property type="entry name" value="MYB_LIKE"/>
    <property type="match status" value="2"/>
</dbReference>
<reference evidence="10" key="1">
    <citation type="submission" date="2024-03" db="EMBL/GenBank/DDBJ databases">
        <title>WGS assembly of Saponaria officinalis var. Norfolk2.</title>
        <authorList>
            <person name="Jenkins J."/>
            <person name="Shu S."/>
            <person name="Grimwood J."/>
            <person name="Barry K."/>
            <person name="Goodstein D."/>
            <person name="Schmutz J."/>
            <person name="Leebens-Mack J."/>
            <person name="Osbourn A."/>
        </authorList>
    </citation>
    <scope>NUCLEOTIDE SEQUENCE [LARGE SCALE GENOMIC DNA]</scope>
    <source>
        <strain evidence="10">JIC</strain>
    </source>
</reference>
<dbReference type="InterPro" id="IPR001005">
    <property type="entry name" value="SANT/Myb"/>
</dbReference>
<feature type="domain" description="Myb-like" evidence="8">
    <location>
        <begin position="23"/>
        <end position="74"/>
    </location>
</feature>
<proteinExistence type="predicted"/>
<evidence type="ECO:0000256" key="3">
    <source>
        <dbReference type="ARBA" id="ARBA00023015"/>
    </source>
</evidence>
<dbReference type="PANTHER" id="PTHR45614:SF53">
    <property type="entry name" value="TRANSCRIPTIONAL ACTIVATOR MYB-LIKE"/>
    <property type="match status" value="1"/>
</dbReference>
<dbReference type="GO" id="GO:0005634">
    <property type="term" value="C:nucleus"/>
    <property type="evidence" value="ECO:0007669"/>
    <property type="project" value="UniProtKB-SubCell"/>
</dbReference>
<keyword evidence="6" id="KW-0539">Nucleus</keyword>
<evidence type="ECO:0000256" key="4">
    <source>
        <dbReference type="ARBA" id="ARBA00023125"/>
    </source>
</evidence>
<evidence type="ECO:0000256" key="7">
    <source>
        <dbReference type="SAM" id="MobiDB-lite"/>
    </source>
</evidence>
<dbReference type="SUPFAM" id="SSF46689">
    <property type="entry name" value="Homeodomain-like"/>
    <property type="match status" value="1"/>
</dbReference>
<dbReference type="PANTHER" id="PTHR45614">
    <property type="entry name" value="MYB PROTEIN-RELATED"/>
    <property type="match status" value="1"/>
</dbReference>
<dbReference type="Gene3D" id="1.10.10.60">
    <property type="entry name" value="Homeodomain-like"/>
    <property type="match status" value="2"/>
</dbReference>
<evidence type="ECO:0000256" key="6">
    <source>
        <dbReference type="ARBA" id="ARBA00023242"/>
    </source>
</evidence>
<feature type="compositionally biased region" description="Polar residues" evidence="7">
    <location>
        <begin position="176"/>
        <end position="188"/>
    </location>
</feature>
<feature type="region of interest" description="Disordered" evidence="7">
    <location>
        <begin position="173"/>
        <end position="194"/>
    </location>
</feature>
<dbReference type="AlphaFoldDB" id="A0AAW1N6P2"/>
<dbReference type="Pfam" id="PF00249">
    <property type="entry name" value="Myb_DNA-binding"/>
    <property type="match status" value="2"/>
</dbReference>
<dbReference type="InterPro" id="IPR009057">
    <property type="entry name" value="Homeodomain-like_sf"/>
</dbReference>
<evidence type="ECO:0000313" key="10">
    <source>
        <dbReference type="EMBL" id="KAK9756331.1"/>
    </source>
</evidence>
<sequence>MEPSSSLSGTSWSSSSSTTQNREPDRIRGPWSAEEDRILTQLVEKHGPRNWTVISRFIKGRSGKSCRLRWCNQLNPNVAHRPFTIDEDRTILAAHAKYGNKWATIARLLPGRTDNAVKNHWNSSLKRRKNVNYGGNFFGIYDHQVMDGYDERGVRNDGNDPTTELTLAMPDCQGLEPSNNDRNPTQDLIGSDLC</sequence>
<feature type="domain" description="Myb-like" evidence="8">
    <location>
        <begin position="75"/>
        <end position="125"/>
    </location>
</feature>
<feature type="domain" description="HTH myb-type" evidence="9">
    <location>
        <begin position="80"/>
        <end position="129"/>
    </location>
</feature>
<keyword evidence="3" id="KW-0805">Transcription regulation</keyword>
<feature type="compositionally biased region" description="Low complexity" evidence="7">
    <location>
        <begin position="1"/>
        <end position="19"/>
    </location>
</feature>
<feature type="compositionally biased region" description="Basic and acidic residues" evidence="7">
    <location>
        <begin position="22"/>
        <end position="31"/>
    </location>
</feature>
<dbReference type="FunFam" id="1.10.10.60:FF:000060">
    <property type="entry name" value="MYB transcription factor"/>
    <property type="match status" value="1"/>
</dbReference>
<dbReference type="GO" id="GO:0000981">
    <property type="term" value="F:DNA-binding transcription factor activity, RNA polymerase II-specific"/>
    <property type="evidence" value="ECO:0007669"/>
    <property type="project" value="TreeGrafter"/>
</dbReference>
<keyword evidence="2" id="KW-0677">Repeat</keyword>
<evidence type="ECO:0000259" key="9">
    <source>
        <dbReference type="PROSITE" id="PS51294"/>
    </source>
</evidence>
<dbReference type="InterPro" id="IPR050560">
    <property type="entry name" value="MYB_TF"/>
</dbReference>
<dbReference type="InterPro" id="IPR017930">
    <property type="entry name" value="Myb_dom"/>
</dbReference>
<feature type="region of interest" description="Disordered" evidence="7">
    <location>
        <begin position="1"/>
        <end position="31"/>
    </location>
</feature>
<dbReference type="EMBL" id="JBDFQZ010000001">
    <property type="protein sequence ID" value="KAK9756331.1"/>
    <property type="molecule type" value="Genomic_DNA"/>
</dbReference>
<evidence type="ECO:0000259" key="8">
    <source>
        <dbReference type="PROSITE" id="PS50090"/>
    </source>
</evidence>
<name>A0AAW1N6P2_SAPOF</name>
<dbReference type="CDD" id="cd00167">
    <property type="entry name" value="SANT"/>
    <property type="match status" value="2"/>
</dbReference>
<evidence type="ECO:0000256" key="1">
    <source>
        <dbReference type="ARBA" id="ARBA00004123"/>
    </source>
</evidence>
<dbReference type="SMART" id="SM00717">
    <property type="entry name" value="SANT"/>
    <property type="match status" value="2"/>
</dbReference>
<keyword evidence="11" id="KW-1185">Reference proteome</keyword>